<keyword evidence="2" id="KW-0597">Phosphoprotein</keyword>
<dbReference type="InterPro" id="IPR036736">
    <property type="entry name" value="ACP-like_sf"/>
</dbReference>
<dbReference type="SUPFAM" id="SSF47336">
    <property type="entry name" value="ACP-like"/>
    <property type="match status" value="1"/>
</dbReference>
<dbReference type="PROSITE" id="PS50075">
    <property type="entry name" value="CARRIER"/>
    <property type="match status" value="1"/>
</dbReference>
<evidence type="ECO:0000313" key="5">
    <source>
        <dbReference type="Proteomes" id="UP000256763"/>
    </source>
</evidence>
<evidence type="ECO:0000259" key="3">
    <source>
        <dbReference type="PROSITE" id="PS50075"/>
    </source>
</evidence>
<gene>
    <name evidence="4" type="ORF">CAL65_10390</name>
</gene>
<evidence type="ECO:0000313" key="4">
    <source>
        <dbReference type="EMBL" id="RFA36908.1"/>
    </source>
</evidence>
<evidence type="ECO:0000256" key="1">
    <source>
        <dbReference type="ARBA" id="ARBA00022450"/>
    </source>
</evidence>
<proteinExistence type="predicted"/>
<organism evidence="4 5">
    <name type="scientific">Alkalilimnicola ehrlichii</name>
    <dbReference type="NCBI Taxonomy" id="351052"/>
    <lineage>
        <taxon>Bacteria</taxon>
        <taxon>Pseudomonadati</taxon>
        <taxon>Pseudomonadota</taxon>
        <taxon>Gammaproteobacteria</taxon>
        <taxon>Chromatiales</taxon>
        <taxon>Ectothiorhodospiraceae</taxon>
        <taxon>Alkalilimnicola</taxon>
    </lineage>
</organism>
<dbReference type="InterPro" id="IPR009081">
    <property type="entry name" value="PP-bd_ACP"/>
</dbReference>
<name>A0A3E0WVR4_9GAMM</name>
<dbReference type="GO" id="GO:0000036">
    <property type="term" value="F:acyl carrier activity"/>
    <property type="evidence" value="ECO:0007669"/>
    <property type="project" value="TreeGrafter"/>
</dbReference>
<protein>
    <recommendedName>
        <fullName evidence="3">Carrier domain-containing protein</fullName>
    </recommendedName>
</protein>
<evidence type="ECO:0000256" key="2">
    <source>
        <dbReference type="ARBA" id="ARBA00022553"/>
    </source>
</evidence>
<dbReference type="PANTHER" id="PTHR20863">
    <property type="entry name" value="ACYL CARRIER PROTEIN"/>
    <property type="match status" value="1"/>
</dbReference>
<dbReference type="GO" id="GO:0000035">
    <property type="term" value="F:acyl binding"/>
    <property type="evidence" value="ECO:0007669"/>
    <property type="project" value="TreeGrafter"/>
</dbReference>
<dbReference type="InterPro" id="IPR003231">
    <property type="entry name" value="ACP"/>
</dbReference>
<keyword evidence="5" id="KW-1185">Reference proteome</keyword>
<reference evidence="5" key="1">
    <citation type="submission" date="2017-05" db="EMBL/GenBank/DDBJ databases">
        <authorList>
            <person name="Sharma S."/>
            <person name="Sidhu C."/>
            <person name="Pinnaka A.K."/>
        </authorList>
    </citation>
    <scope>NUCLEOTIDE SEQUENCE [LARGE SCALE GENOMIC DNA]</scope>
    <source>
        <strain evidence="5">AK93</strain>
    </source>
</reference>
<sequence length="102" mass="11646">MNIEALARAKTTETSQMDLLSRQVEELISHVLGRTLTISPEKRLAEDLHFDSLKMFDLMMLLEEKFDILIPVGEIYHIETVHDLVQAVANLDPQLEPTDMQA</sequence>
<dbReference type="Proteomes" id="UP000256763">
    <property type="component" value="Unassembled WGS sequence"/>
</dbReference>
<dbReference type="AlphaFoldDB" id="A0A3E0WVR4"/>
<feature type="domain" description="Carrier" evidence="3">
    <location>
        <begin position="15"/>
        <end position="92"/>
    </location>
</feature>
<comment type="caution">
    <text evidence="4">The sequence shown here is derived from an EMBL/GenBank/DDBJ whole genome shotgun (WGS) entry which is preliminary data.</text>
</comment>
<dbReference type="PANTHER" id="PTHR20863:SF76">
    <property type="entry name" value="CARRIER DOMAIN-CONTAINING PROTEIN"/>
    <property type="match status" value="1"/>
</dbReference>
<dbReference type="Gene3D" id="1.10.1200.10">
    <property type="entry name" value="ACP-like"/>
    <property type="match status" value="1"/>
</dbReference>
<dbReference type="EMBL" id="NFZW01000008">
    <property type="protein sequence ID" value="RFA36908.1"/>
    <property type="molecule type" value="Genomic_DNA"/>
</dbReference>
<accession>A0A3E0WVR4</accession>
<keyword evidence="1" id="KW-0596">Phosphopantetheine</keyword>
<dbReference type="Pfam" id="PF00550">
    <property type="entry name" value="PP-binding"/>
    <property type="match status" value="1"/>
</dbReference>